<dbReference type="Proteomes" id="UP000016927">
    <property type="component" value="Unassembled WGS sequence"/>
</dbReference>
<evidence type="ECO:0000256" key="6">
    <source>
        <dbReference type="ARBA" id="ARBA00022490"/>
    </source>
</evidence>
<dbReference type="HOGENOM" id="CLU_1758790_0_0_1"/>
<evidence type="ECO:0000256" key="2">
    <source>
        <dbReference type="ARBA" id="ARBA00004496"/>
    </source>
</evidence>
<comment type="subcellular location">
    <subcellularLocation>
        <location evidence="2">Cytoplasm</location>
    </subcellularLocation>
    <subcellularLocation>
        <location evidence="1">Nucleus</location>
    </subcellularLocation>
</comment>
<dbReference type="AlphaFoldDB" id="R0KQ28"/>
<dbReference type="OrthoDB" id="424551at2759"/>
<evidence type="ECO:0000256" key="1">
    <source>
        <dbReference type="ARBA" id="ARBA00004123"/>
    </source>
</evidence>
<dbReference type="PANTHER" id="PTHR20531:SF1">
    <property type="entry name" value="N-ALPHA-ACETYLTRANSFERASE 40"/>
    <property type="match status" value="1"/>
</dbReference>
<evidence type="ECO:0000256" key="10">
    <source>
        <dbReference type="ARBA" id="ARBA00047821"/>
    </source>
</evidence>
<dbReference type="GO" id="GO:0005737">
    <property type="term" value="C:cytoplasm"/>
    <property type="evidence" value="ECO:0007669"/>
    <property type="project" value="UniProtKB-SubCell"/>
</dbReference>
<dbReference type="GO" id="GO:0043998">
    <property type="term" value="F:histone H2A acetyltransferase activity"/>
    <property type="evidence" value="ECO:0007669"/>
    <property type="project" value="InterPro"/>
</dbReference>
<keyword evidence="9" id="KW-0012">Acyltransferase</keyword>
<evidence type="ECO:0000256" key="3">
    <source>
        <dbReference type="ARBA" id="ARBA00008870"/>
    </source>
</evidence>
<dbReference type="EC" id="2.3.1.257" evidence="4"/>
<organism evidence="13 14">
    <name type="scientific">Nosema bombycis (strain CQ1 / CVCC 102059)</name>
    <name type="common">Microsporidian parasite</name>
    <name type="synonym">Pebrine of silkworm</name>
    <dbReference type="NCBI Taxonomy" id="578461"/>
    <lineage>
        <taxon>Eukaryota</taxon>
        <taxon>Fungi</taxon>
        <taxon>Fungi incertae sedis</taxon>
        <taxon>Microsporidia</taxon>
        <taxon>Nosematidae</taxon>
        <taxon>Nosema</taxon>
    </lineage>
</organism>
<evidence type="ECO:0000256" key="7">
    <source>
        <dbReference type="ARBA" id="ARBA00022679"/>
    </source>
</evidence>
<dbReference type="PROSITE" id="PS51186">
    <property type="entry name" value="GNAT"/>
    <property type="match status" value="1"/>
</dbReference>
<evidence type="ECO:0000256" key="5">
    <source>
        <dbReference type="ARBA" id="ARBA00015043"/>
    </source>
</evidence>
<dbReference type="InterPro" id="IPR016181">
    <property type="entry name" value="Acyl_CoA_acyltransferase"/>
</dbReference>
<comment type="similarity">
    <text evidence="3">Belongs to the acetyltransferase family. NAA40 subfamily.</text>
</comment>
<dbReference type="VEuPathDB" id="MicrosporidiaDB:NBO_362g0006"/>
<keyword evidence="7" id="KW-0808">Transferase</keyword>
<name>R0KQ28_NOSB1</name>
<evidence type="ECO:0000313" key="14">
    <source>
        <dbReference type="Proteomes" id="UP000016927"/>
    </source>
</evidence>
<protein>
    <recommendedName>
        <fullName evidence="5">N-alpha-acetyltransferase 40</fullName>
        <ecNumber evidence="4">2.3.1.257</ecNumber>
    </recommendedName>
</protein>
<dbReference type="GO" id="GO:0010485">
    <property type="term" value="F:histone H4 acetyltransferase activity"/>
    <property type="evidence" value="ECO:0007669"/>
    <property type="project" value="InterPro"/>
</dbReference>
<comment type="catalytic activity">
    <reaction evidence="11">
        <text>N-terminal L-seryl-[histone H4] + acetyl-CoA = N-terminal N(alpha)-acetyl-L-seryl-[histone H4] + CoA + H(+)</text>
        <dbReference type="Rhea" id="RHEA:50596"/>
        <dbReference type="Rhea" id="RHEA-COMP:12740"/>
        <dbReference type="Rhea" id="RHEA-COMP:12743"/>
        <dbReference type="ChEBI" id="CHEBI:15378"/>
        <dbReference type="ChEBI" id="CHEBI:57287"/>
        <dbReference type="ChEBI" id="CHEBI:57288"/>
        <dbReference type="ChEBI" id="CHEBI:64738"/>
        <dbReference type="ChEBI" id="CHEBI:83690"/>
        <dbReference type="EC" id="2.3.1.257"/>
    </reaction>
</comment>
<feature type="domain" description="N-acetyltransferase" evidence="12">
    <location>
        <begin position="9"/>
        <end position="146"/>
    </location>
</feature>
<dbReference type="Gene3D" id="3.40.630.30">
    <property type="match status" value="1"/>
</dbReference>
<reference evidence="13 14" key="1">
    <citation type="journal article" date="2013" name="BMC Genomics">
        <title>Comparative genomics of parasitic silkworm microsporidia reveal an association between genome expansion and host adaptation.</title>
        <authorList>
            <person name="Pan G."/>
            <person name="Xu J."/>
            <person name="Li T."/>
            <person name="Xia Q."/>
            <person name="Liu S.L."/>
            <person name="Zhang G."/>
            <person name="Li S."/>
            <person name="Li C."/>
            <person name="Liu H."/>
            <person name="Yang L."/>
            <person name="Liu T."/>
            <person name="Zhang X."/>
            <person name="Wu Z."/>
            <person name="Fan W."/>
            <person name="Dang X."/>
            <person name="Xiang H."/>
            <person name="Tao M."/>
            <person name="Li Y."/>
            <person name="Hu J."/>
            <person name="Li Z."/>
            <person name="Lin L."/>
            <person name="Luo J."/>
            <person name="Geng L."/>
            <person name="Wang L."/>
            <person name="Long M."/>
            <person name="Wan Y."/>
            <person name="He N."/>
            <person name="Zhang Z."/>
            <person name="Lu C."/>
            <person name="Keeling P.J."/>
            <person name="Wang J."/>
            <person name="Xiang Z."/>
            <person name="Zhou Z."/>
        </authorList>
    </citation>
    <scope>NUCLEOTIDE SEQUENCE [LARGE SCALE GENOMIC DNA]</scope>
    <source>
        <strain evidence="14">CQ1 / CVCC 102059</strain>
    </source>
</reference>
<proteinExistence type="inferred from homology"/>
<dbReference type="PANTHER" id="PTHR20531">
    <property type="entry name" value="N-ALPHA-ACETYLTRANSFERASE 40"/>
    <property type="match status" value="1"/>
</dbReference>
<dbReference type="GO" id="GO:1990189">
    <property type="term" value="F:protein N-terminal-serine acetyltransferase activity"/>
    <property type="evidence" value="ECO:0007669"/>
    <property type="project" value="UniProtKB-EC"/>
</dbReference>
<gene>
    <name evidence="13" type="ORF">NBO_362g0006</name>
</gene>
<evidence type="ECO:0000313" key="13">
    <source>
        <dbReference type="EMBL" id="EOB12821.1"/>
    </source>
</evidence>
<evidence type="ECO:0000256" key="11">
    <source>
        <dbReference type="ARBA" id="ARBA00049524"/>
    </source>
</evidence>
<keyword evidence="8" id="KW-0539">Nucleus</keyword>
<dbReference type="STRING" id="578461.R0KQ28"/>
<dbReference type="SUPFAM" id="SSF55729">
    <property type="entry name" value="Acyl-CoA N-acyltransferases (Nat)"/>
    <property type="match status" value="1"/>
</dbReference>
<sequence>MIQIIKPNLNIKKWAIDLVVNNMKIYNKTPFLRYAKSKSINNPENIFLINYVDNNEFSYNAFATVRIINSILYIYEIHVESKARNTGIGSDLIKFIKNNFTNVNQIVLYVHKKNTRGIEFYKRNEFIINNEAKCDHKYHEMIFTMN</sequence>
<evidence type="ECO:0000256" key="9">
    <source>
        <dbReference type="ARBA" id="ARBA00023315"/>
    </source>
</evidence>
<dbReference type="GO" id="GO:0005634">
    <property type="term" value="C:nucleus"/>
    <property type="evidence" value="ECO:0007669"/>
    <property type="project" value="UniProtKB-SubCell"/>
</dbReference>
<keyword evidence="14" id="KW-1185">Reference proteome</keyword>
<comment type="catalytic activity">
    <reaction evidence="10">
        <text>N-terminal L-seryl-[histone H2A] + acetyl-CoA = N-terminal N(alpha)-acetyl-L-seryl-[histone H2A] + CoA + H(+)</text>
        <dbReference type="Rhea" id="RHEA:50600"/>
        <dbReference type="Rhea" id="RHEA-COMP:12742"/>
        <dbReference type="Rhea" id="RHEA-COMP:12744"/>
        <dbReference type="ChEBI" id="CHEBI:15378"/>
        <dbReference type="ChEBI" id="CHEBI:57287"/>
        <dbReference type="ChEBI" id="CHEBI:57288"/>
        <dbReference type="ChEBI" id="CHEBI:64738"/>
        <dbReference type="ChEBI" id="CHEBI:83690"/>
        <dbReference type="EC" id="2.3.1.257"/>
    </reaction>
</comment>
<dbReference type="Pfam" id="PF00583">
    <property type="entry name" value="Acetyltransf_1"/>
    <property type="match status" value="1"/>
</dbReference>
<dbReference type="InterPro" id="IPR039949">
    <property type="entry name" value="NAA40"/>
</dbReference>
<evidence type="ECO:0000256" key="8">
    <source>
        <dbReference type="ARBA" id="ARBA00023242"/>
    </source>
</evidence>
<keyword evidence="6" id="KW-0963">Cytoplasm</keyword>
<dbReference type="InterPro" id="IPR000182">
    <property type="entry name" value="GNAT_dom"/>
</dbReference>
<dbReference type="EMBL" id="KB909270">
    <property type="protein sequence ID" value="EOB12821.1"/>
    <property type="molecule type" value="Genomic_DNA"/>
</dbReference>
<accession>R0KQ28</accession>
<evidence type="ECO:0000259" key="12">
    <source>
        <dbReference type="PROSITE" id="PS51186"/>
    </source>
</evidence>
<evidence type="ECO:0000256" key="4">
    <source>
        <dbReference type="ARBA" id="ARBA00012950"/>
    </source>
</evidence>